<gene>
    <name evidence="1" type="ORF">CNECB9_5340011</name>
</gene>
<proteinExistence type="predicted"/>
<evidence type="ECO:0000313" key="1">
    <source>
        <dbReference type="EMBL" id="SCU95566.1"/>
    </source>
</evidence>
<dbReference type="Gene3D" id="3.30.1330.70">
    <property type="entry name" value="Holliday junction resolvase RusA"/>
    <property type="match status" value="1"/>
</dbReference>
<dbReference type="InterPro" id="IPR036614">
    <property type="entry name" value="RusA-like_sf"/>
</dbReference>
<dbReference type="InterPro" id="IPR008822">
    <property type="entry name" value="Endonuclease_RusA-like"/>
</dbReference>
<protein>
    <recommendedName>
        <fullName evidence="2">Holliday junction resolvase</fullName>
    </recommendedName>
</protein>
<evidence type="ECO:0008006" key="2">
    <source>
        <dbReference type="Google" id="ProtNLM"/>
    </source>
</evidence>
<dbReference type="GO" id="GO:0006281">
    <property type="term" value="P:DNA repair"/>
    <property type="evidence" value="ECO:0007669"/>
    <property type="project" value="InterPro"/>
</dbReference>
<name>A0A1K0IQB4_CUPNE</name>
<dbReference type="GO" id="GO:0000287">
    <property type="term" value="F:magnesium ion binding"/>
    <property type="evidence" value="ECO:0007669"/>
    <property type="project" value="InterPro"/>
</dbReference>
<accession>A0A1K0IQB4</accession>
<organism evidence="1">
    <name type="scientific">Cupriavidus necator</name>
    <name type="common">Alcaligenes eutrophus</name>
    <name type="synonym">Ralstonia eutropha</name>
    <dbReference type="NCBI Taxonomy" id="106590"/>
    <lineage>
        <taxon>Bacteria</taxon>
        <taxon>Pseudomonadati</taxon>
        <taxon>Pseudomonadota</taxon>
        <taxon>Betaproteobacteria</taxon>
        <taxon>Burkholderiales</taxon>
        <taxon>Burkholderiaceae</taxon>
        <taxon>Cupriavidus</taxon>
    </lineage>
</organism>
<reference evidence="1" key="1">
    <citation type="submission" date="2016-09" db="EMBL/GenBank/DDBJ databases">
        <authorList>
            <person name="Capua I."/>
            <person name="De Benedictis P."/>
            <person name="Joannis T."/>
            <person name="Lombin L.H."/>
            <person name="Cattoli G."/>
        </authorList>
    </citation>
    <scope>NUCLEOTIDE SEQUENCE</scope>
    <source>
        <strain evidence="1">B9</strain>
    </source>
</reference>
<dbReference type="RefSeq" id="WP_340529693.1">
    <property type="nucleotide sequence ID" value="NZ_FMSH01000484.1"/>
</dbReference>
<dbReference type="GO" id="GO:0006310">
    <property type="term" value="P:DNA recombination"/>
    <property type="evidence" value="ECO:0007669"/>
    <property type="project" value="InterPro"/>
</dbReference>
<sequence length="64" mass="6931">MAAAGQICATKKPDADNVLKAVKDGMNGVVWVDDCQAVEYRISKKYGTSPGVYVEVMELPLERA</sequence>
<dbReference type="AlphaFoldDB" id="A0A1K0IQB4"/>
<dbReference type="EMBL" id="FMSH01000484">
    <property type="protein sequence ID" value="SCU95566.1"/>
    <property type="molecule type" value="Genomic_DNA"/>
</dbReference>
<dbReference type="SUPFAM" id="SSF103084">
    <property type="entry name" value="Holliday junction resolvase RusA"/>
    <property type="match status" value="1"/>
</dbReference>
<dbReference type="Pfam" id="PF05866">
    <property type="entry name" value="RusA"/>
    <property type="match status" value="1"/>
</dbReference>